<dbReference type="Proteomes" id="UP000315289">
    <property type="component" value="Unassembled WGS sequence"/>
</dbReference>
<accession>A0A557SRU0</accession>
<organism evidence="2 3">
    <name type="scientific">Candidatus Nitrosocosmicus arcticus</name>
    <dbReference type="NCBI Taxonomy" id="2035267"/>
    <lineage>
        <taxon>Archaea</taxon>
        <taxon>Nitrososphaerota</taxon>
        <taxon>Nitrososphaeria</taxon>
        <taxon>Nitrososphaerales</taxon>
        <taxon>Nitrososphaeraceae</taxon>
        <taxon>Candidatus Nitrosocosmicus</taxon>
    </lineage>
</organism>
<feature type="transmembrane region" description="Helical" evidence="1">
    <location>
        <begin position="6"/>
        <end position="28"/>
    </location>
</feature>
<keyword evidence="1" id="KW-0812">Transmembrane</keyword>
<protein>
    <submittedName>
        <fullName evidence="2">Uncharacterized protein</fullName>
    </submittedName>
</protein>
<dbReference type="EMBL" id="VOAH01000016">
    <property type="protein sequence ID" value="TVP39321.1"/>
    <property type="molecule type" value="Genomic_DNA"/>
</dbReference>
<comment type="caution">
    <text evidence="2">The sequence shown here is derived from an EMBL/GenBank/DDBJ whole genome shotgun (WGS) entry which is preliminary data.</text>
</comment>
<proteinExistence type="predicted"/>
<evidence type="ECO:0000313" key="3">
    <source>
        <dbReference type="Proteomes" id="UP000315289"/>
    </source>
</evidence>
<sequence>MKLESYMLMIVLLSALMVPMSIGTYLAYGSSDDDDDDANDSENQVCYHSGFEAGQSGSYNQTQQSDCGNSETHYAHAYYQGFIQGCISSGEGNYFACENKTPGPP</sequence>
<keyword evidence="1" id="KW-0472">Membrane</keyword>
<keyword evidence="1" id="KW-1133">Transmembrane helix</keyword>
<name>A0A557SRU0_9ARCH</name>
<evidence type="ECO:0000313" key="2">
    <source>
        <dbReference type="EMBL" id="TVP39321.1"/>
    </source>
</evidence>
<keyword evidence="3" id="KW-1185">Reference proteome</keyword>
<dbReference type="AlphaFoldDB" id="A0A557SRU0"/>
<evidence type="ECO:0000256" key="1">
    <source>
        <dbReference type="SAM" id="Phobius"/>
    </source>
</evidence>
<gene>
    <name evidence="2" type="ORF">NARC_160034</name>
</gene>
<reference evidence="2 3" key="1">
    <citation type="journal article" date="2019" name="Front. Microbiol.">
        <title>Ammonia Oxidation by the Arctic Terrestrial Thaumarchaeote Candidatus Nitrosocosmicus arcticus Is Stimulated by Increasing Temperatures.</title>
        <authorList>
            <person name="Alves R.J.E."/>
            <person name="Kerou M."/>
            <person name="Zappe A."/>
            <person name="Bittner R."/>
            <person name="Abby S.S."/>
            <person name="Schmidt H.A."/>
            <person name="Pfeifer K."/>
            <person name="Schleper C."/>
        </authorList>
    </citation>
    <scope>NUCLEOTIDE SEQUENCE [LARGE SCALE GENOMIC DNA]</scope>
    <source>
        <strain evidence="2 3">Kfb</strain>
    </source>
</reference>